<dbReference type="InterPro" id="IPR001433">
    <property type="entry name" value="OxRdtase_FAD/NAD-bd"/>
</dbReference>
<dbReference type="eggNOG" id="COG0543">
    <property type="taxonomic scope" value="Bacteria"/>
</dbReference>
<dbReference type="PROSITE" id="PS51384">
    <property type="entry name" value="FAD_FR"/>
    <property type="match status" value="1"/>
</dbReference>
<dbReference type="Pfam" id="PF00175">
    <property type="entry name" value="NAD_binding_1"/>
    <property type="match status" value="1"/>
</dbReference>
<dbReference type="PATRIC" id="fig|742818.3.peg.1122"/>
<name>K0YVT2_9ACTN</name>
<proteinExistence type="predicted"/>
<dbReference type="Proteomes" id="UP000006069">
    <property type="component" value="Unassembled WGS sequence"/>
</dbReference>
<dbReference type="PRINTS" id="PR00410">
    <property type="entry name" value="PHEHYDRXLASE"/>
</dbReference>
<feature type="domain" description="FAD-binding FR-type" evidence="4">
    <location>
        <begin position="34"/>
        <end position="134"/>
    </location>
</feature>
<dbReference type="GO" id="GO:0046872">
    <property type="term" value="F:metal ion binding"/>
    <property type="evidence" value="ECO:0007669"/>
    <property type="project" value="UniProtKB-KW"/>
</dbReference>
<dbReference type="InterPro" id="IPR039261">
    <property type="entry name" value="FNR_nucleotide-bd"/>
</dbReference>
<keyword evidence="3" id="KW-0408">Iron</keyword>
<dbReference type="PIRSF" id="PIRSF006816">
    <property type="entry name" value="Cyc3_hyd_g"/>
    <property type="match status" value="1"/>
</dbReference>
<comment type="cofactor">
    <cofactor evidence="3">
        <name>[2Fe-2S] cluster</name>
        <dbReference type="ChEBI" id="CHEBI:190135"/>
    </cofactor>
    <text evidence="3">Binds 1 [2Fe-2S] cluster per subunit.</text>
</comment>
<keyword evidence="2 3" id="KW-0411">Iron-sulfur</keyword>
<dbReference type="CDD" id="cd06221">
    <property type="entry name" value="sulfite_reductase_like"/>
    <property type="match status" value="1"/>
</dbReference>
<evidence type="ECO:0000313" key="6">
    <source>
        <dbReference type="Proteomes" id="UP000006069"/>
    </source>
</evidence>
<dbReference type="InParanoid" id="K0YVT2"/>
<dbReference type="GO" id="GO:0016491">
    <property type="term" value="F:oxidoreductase activity"/>
    <property type="evidence" value="ECO:0007669"/>
    <property type="project" value="InterPro"/>
</dbReference>
<dbReference type="Pfam" id="PF10418">
    <property type="entry name" value="DHODB_Fe-S_bind"/>
    <property type="match status" value="1"/>
</dbReference>
<dbReference type="InterPro" id="IPR019480">
    <property type="entry name" value="Dihydroorotate_DH_Fe-S-bd"/>
</dbReference>
<evidence type="ECO:0000256" key="3">
    <source>
        <dbReference type="PIRSR" id="PIRSR006816-2"/>
    </source>
</evidence>
<organism evidence="5 6">
    <name type="scientific">Slackia piriformis YIT 12062</name>
    <dbReference type="NCBI Taxonomy" id="742818"/>
    <lineage>
        <taxon>Bacteria</taxon>
        <taxon>Bacillati</taxon>
        <taxon>Actinomycetota</taxon>
        <taxon>Coriobacteriia</taxon>
        <taxon>Eggerthellales</taxon>
        <taxon>Eggerthellaceae</taxon>
        <taxon>Slackia</taxon>
    </lineage>
</organism>
<dbReference type="RefSeq" id="WP_009139268.1">
    <property type="nucleotide sequence ID" value="NZ_JH815198.1"/>
</dbReference>
<feature type="binding site" evidence="3">
    <location>
        <position position="278"/>
    </location>
    <ligand>
        <name>[2Fe-2S] cluster</name>
        <dbReference type="ChEBI" id="CHEBI:190135"/>
    </ligand>
</feature>
<evidence type="ECO:0000313" key="5">
    <source>
        <dbReference type="EMBL" id="EJZ83549.1"/>
    </source>
</evidence>
<evidence type="ECO:0000256" key="2">
    <source>
        <dbReference type="ARBA" id="ARBA00023014"/>
    </source>
</evidence>
<dbReference type="PANTHER" id="PTHR43513:SF1">
    <property type="entry name" value="ANAEROBIC SULFITE REDUCTASE SUBUNIT B"/>
    <property type="match status" value="1"/>
</dbReference>
<dbReference type="HOGENOM" id="CLU_003827_1_1_11"/>
<dbReference type="GO" id="GO:0050660">
    <property type="term" value="F:flavin adenine dinucleotide binding"/>
    <property type="evidence" value="ECO:0007669"/>
    <property type="project" value="InterPro"/>
</dbReference>
<dbReference type="Gene3D" id="3.40.50.80">
    <property type="entry name" value="Nucleotide-binding domain of ferredoxin-NADP reductase (FNR) module"/>
    <property type="match status" value="1"/>
</dbReference>
<dbReference type="InterPro" id="IPR012165">
    <property type="entry name" value="Cyt_c3_hydrogenase_gsu"/>
</dbReference>
<dbReference type="Gene3D" id="2.40.30.10">
    <property type="entry name" value="Translation factors"/>
    <property type="match status" value="1"/>
</dbReference>
<dbReference type="PANTHER" id="PTHR43513">
    <property type="entry name" value="DIHYDROOROTATE DEHYDROGENASE B (NAD(+)), ELECTRON TRANSFER SUBUNIT"/>
    <property type="match status" value="1"/>
</dbReference>
<feature type="binding site" evidence="3">
    <location>
        <position position="275"/>
    </location>
    <ligand>
        <name>[2Fe-2S] cluster</name>
        <dbReference type="ChEBI" id="CHEBI:190135"/>
    </ligand>
</feature>
<feature type="binding site" evidence="3">
    <location>
        <position position="270"/>
    </location>
    <ligand>
        <name>[2Fe-2S] cluster</name>
        <dbReference type="ChEBI" id="CHEBI:190135"/>
    </ligand>
</feature>
<accession>K0YVT2</accession>
<dbReference type="SUPFAM" id="SSF63380">
    <property type="entry name" value="Riboflavin synthase domain-like"/>
    <property type="match status" value="1"/>
</dbReference>
<dbReference type="InterPro" id="IPR017938">
    <property type="entry name" value="Riboflavin_synthase-like_b-brl"/>
</dbReference>
<protein>
    <submittedName>
        <fullName evidence="5">Sulfite reductase, subunit B</fullName>
    </submittedName>
</protein>
<dbReference type="Pfam" id="PF00970">
    <property type="entry name" value="FAD_binding_6"/>
    <property type="match status" value="1"/>
</dbReference>
<dbReference type="SUPFAM" id="SSF52343">
    <property type="entry name" value="Ferredoxin reductase-like, C-terminal NADP-linked domain"/>
    <property type="match status" value="1"/>
</dbReference>
<gene>
    <name evidence="5" type="ORF">HMPREF9451_01060</name>
</gene>
<sequence length="304" mass="34548">MPNSHALTTSVQVQPLDFAHHVKTGEELMAENPYRPWPARITSITDLTATEKLFEFRLIDERIRSAFHQDPGQFVELSIFGVGEAPISISSAPSKQGFIELCVRRAGRFTEVLHAMQCGDVVGIRGPFGRGFPFEEMKGHDILLVAGGLGIAPLKSLINYIHDERHAFGKVTIIYGSKNPREVMFRNQFEMWKHRRDFDLHLTVDNYEEGWDGEVGLVTKPFESIEVDAENTFGVLCGPPVMYRFVVEEMRKKGIPYDRIYMSFERHMKCGMGKCGHCQVGHQYVCIDGPVFNYWEAKNIQGSM</sequence>
<feature type="binding site" evidence="3">
    <location>
        <position position="286"/>
    </location>
    <ligand>
        <name>[2Fe-2S] cluster</name>
        <dbReference type="ChEBI" id="CHEBI:190135"/>
    </ligand>
</feature>
<dbReference type="InterPro" id="IPR008333">
    <property type="entry name" value="Cbr1-like_FAD-bd_dom"/>
</dbReference>
<evidence type="ECO:0000256" key="1">
    <source>
        <dbReference type="ARBA" id="ARBA00022714"/>
    </source>
</evidence>
<keyword evidence="1 3" id="KW-0001">2Fe-2S</keyword>
<dbReference type="OrthoDB" id="9796486at2"/>
<dbReference type="InterPro" id="IPR050353">
    <property type="entry name" value="PyrK_electron_transfer"/>
</dbReference>
<keyword evidence="3" id="KW-0479">Metal-binding</keyword>
<comment type="caution">
    <text evidence="5">The sequence shown here is derived from an EMBL/GenBank/DDBJ whole genome shotgun (WGS) entry which is preliminary data.</text>
</comment>
<dbReference type="GO" id="GO:0006221">
    <property type="term" value="P:pyrimidine nucleotide biosynthetic process"/>
    <property type="evidence" value="ECO:0007669"/>
    <property type="project" value="InterPro"/>
</dbReference>
<dbReference type="EMBL" id="ADMD01000007">
    <property type="protein sequence ID" value="EJZ83549.1"/>
    <property type="molecule type" value="Genomic_DNA"/>
</dbReference>
<keyword evidence="6" id="KW-1185">Reference proteome</keyword>
<evidence type="ECO:0000259" key="4">
    <source>
        <dbReference type="PROSITE" id="PS51384"/>
    </source>
</evidence>
<dbReference type="AlphaFoldDB" id="K0YVT2"/>
<dbReference type="GO" id="GO:0051537">
    <property type="term" value="F:2 iron, 2 sulfur cluster binding"/>
    <property type="evidence" value="ECO:0007669"/>
    <property type="project" value="UniProtKB-KW"/>
</dbReference>
<dbReference type="InterPro" id="IPR017927">
    <property type="entry name" value="FAD-bd_FR_type"/>
</dbReference>
<reference evidence="5 6" key="1">
    <citation type="submission" date="2012-08" db="EMBL/GenBank/DDBJ databases">
        <title>The Genome Sequence of Slackia piriformis YIT 12062.</title>
        <authorList>
            <consortium name="The Broad Institute Genome Sequencing Platform"/>
            <person name="Earl A."/>
            <person name="Ward D."/>
            <person name="Feldgarden M."/>
            <person name="Gevers D."/>
            <person name="Morotomi M."/>
            <person name="Walker B."/>
            <person name="Young S.K."/>
            <person name="Zeng Q."/>
            <person name="Gargeya S."/>
            <person name="Fitzgerald M."/>
            <person name="Haas B."/>
            <person name="Abouelleil A."/>
            <person name="Alvarado L."/>
            <person name="Arachchi H.M."/>
            <person name="Berlin A.M."/>
            <person name="Chapman S.B."/>
            <person name="Goldberg J."/>
            <person name="Griggs A."/>
            <person name="Gujja S."/>
            <person name="Hansen M."/>
            <person name="Howarth C."/>
            <person name="Imamovic A."/>
            <person name="Larimer J."/>
            <person name="McCowen C."/>
            <person name="Montmayeur A."/>
            <person name="Murphy C."/>
            <person name="Neiman D."/>
            <person name="Pearson M."/>
            <person name="Priest M."/>
            <person name="Roberts A."/>
            <person name="Saif S."/>
            <person name="Shea T."/>
            <person name="Sisk P."/>
            <person name="Sykes S."/>
            <person name="Wortman J."/>
            <person name="Nusbaum C."/>
            <person name="Birren B."/>
        </authorList>
    </citation>
    <scope>NUCLEOTIDE SEQUENCE [LARGE SCALE GENOMIC DNA]</scope>
    <source>
        <strain evidence="5 6">YIT 12062</strain>
    </source>
</reference>